<feature type="domain" description="Response regulatory" evidence="1">
    <location>
        <begin position="3"/>
        <end position="117"/>
    </location>
</feature>
<dbReference type="InterPro" id="IPR005561">
    <property type="entry name" value="ANTAR"/>
</dbReference>
<evidence type="ECO:0000259" key="1">
    <source>
        <dbReference type="PROSITE" id="PS50110"/>
    </source>
</evidence>
<evidence type="ECO:0000313" key="3">
    <source>
        <dbReference type="EMBL" id="OIQ88679.1"/>
    </source>
</evidence>
<dbReference type="Pfam" id="PF00072">
    <property type="entry name" value="Response_reg"/>
    <property type="match status" value="1"/>
</dbReference>
<dbReference type="GO" id="GO:0000160">
    <property type="term" value="P:phosphorelay signal transduction system"/>
    <property type="evidence" value="ECO:0007669"/>
    <property type="project" value="InterPro"/>
</dbReference>
<sequence>MLRVLLVDDDSDRSTPLKHFLLDAGYEVVGRLSESDDLNGAVAQFQPDVIIIDTESPSRDTLEQICVMSRDDPRPIVMFTHDGETEKIRAATKAGVSAYVVGGLESARLKPIMDAAMVRFEEYQAMRNALVSTTTKLAERKNIERAKGILMKQRGLDEDVAYQALRKMAMERGTKLGEIARQLIQAAELLS</sequence>
<dbReference type="PROSITE" id="PS50921">
    <property type="entry name" value="ANTAR"/>
    <property type="match status" value="1"/>
</dbReference>
<name>A0A1J5R9G1_9ZZZZ</name>
<dbReference type="PANTHER" id="PTHR43367:SF1">
    <property type="entry name" value="TWO-COMPONENT RESPONSE REGULATOR-LIKE APRR6-RELATED"/>
    <property type="match status" value="1"/>
</dbReference>
<dbReference type="InterPro" id="IPR001789">
    <property type="entry name" value="Sig_transdc_resp-reg_receiver"/>
</dbReference>
<proteinExistence type="predicted"/>
<reference evidence="3" key="1">
    <citation type="submission" date="2016-10" db="EMBL/GenBank/DDBJ databases">
        <title>Sequence of Gallionella enrichment culture.</title>
        <authorList>
            <person name="Poehlein A."/>
            <person name="Muehling M."/>
            <person name="Daniel R."/>
        </authorList>
    </citation>
    <scope>NUCLEOTIDE SEQUENCE</scope>
</reference>
<protein>
    <submittedName>
        <fullName evidence="3">Putative transcriptional regulatory protein pdtaR</fullName>
    </submittedName>
</protein>
<organism evidence="3">
    <name type="scientific">mine drainage metagenome</name>
    <dbReference type="NCBI Taxonomy" id="410659"/>
    <lineage>
        <taxon>unclassified sequences</taxon>
        <taxon>metagenomes</taxon>
        <taxon>ecological metagenomes</taxon>
    </lineage>
</organism>
<dbReference type="Gene3D" id="1.10.10.10">
    <property type="entry name" value="Winged helix-like DNA-binding domain superfamily/Winged helix DNA-binding domain"/>
    <property type="match status" value="1"/>
</dbReference>
<dbReference type="Gene3D" id="3.40.50.2300">
    <property type="match status" value="1"/>
</dbReference>
<dbReference type="SMART" id="SM01012">
    <property type="entry name" value="ANTAR"/>
    <property type="match status" value="1"/>
</dbReference>
<dbReference type="InterPro" id="IPR008327">
    <property type="entry name" value="Sig_transdc_resp-reg_antiterm"/>
</dbReference>
<evidence type="ECO:0000259" key="2">
    <source>
        <dbReference type="PROSITE" id="PS50921"/>
    </source>
</evidence>
<dbReference type="GO" id="GO:0003723">
    <property type="term" value="F:RNA binding"/>
    <property type="evidence" value="ECO:0007669"/>
    <property type="project" value="InterPro"/>
</dbReference>
<dbReference type="Pfam" id="PF03861">
    <property type="entry name" value="ANTAR"/>
    <property type="match status" value="1"/>
</dbReference>
<dbReference type="AlphaFoldDB" id="A0A1J5R9G1"/>
<dbReference type="InterPro" id="IPR036388">
    <property type="entry name" value="WH-like_DNA-bd_sf"/>
</dbReference>
<dbReference type="EMBL" id="MLJW01000363">
    <property type="protein sequence ID" value="OIQ88679.1"/>
    <property type="molecule type" value="Genomic_DNA"/>
</dbReference>
<dbReference type="SMART" id="SM00448">
    <property type="entry name" value="REC"/>
    <property type="match status" value="1"/>
</dbReference>
<gene>
    <name evidence="3" type="primary">pdtaR_7</name>
    <name evidence="3" type="ORF">GALL_294620</name>
</gene>
<dbReference type="SUPFAM" id="SSF52172">
    <property type="entry name" value="CheY-like"/>
    <property type="match status" value="1"/>
</dbReference>
<feature type="domain" description="ANTAR" evidence="2">
    <location>
        <begin position="123"/>
        <end position="184"/>
    </location>
</feature>
<accession>A0A1J5R9G1</accession>
<comment type="caution">
    <text evidence="3">The sequence shown here is derived from an EMBL/GenBank/DDBJ whole genome shotgun (WGS) entry which is preliminary data.</text>
</comment>
<dbReference type="InterPro" id="IPR011006">
    <property type="entry name" value="CheY-like_superfamily"/>
</dbReference>
<dbReference type="PROSITE" id="PS50110">
    <property type="entry name" value="RESPONSE_REGULATORY"/>
    <property type="match status" value="1"/>
</dbReference>
<dbReference type="PIRSF" id="PIRSF036382">
    <property type="entry name" value="RR_antiterm"/>
    <property type="match status" value="1"/>
</dbReference>
<dbReference type="PANTHER" id="PTHR43367">
    <property type="match status" value="1"/>
</dbReference>